<keyword evidence="7" id="KW-1185">Reference proteome</keyword>
<comment type="subcellular location">
    <subcellularLocation>
        <location evidence="1">Membrane</location>
        <topology evidence="1">Multi-pass membrane protein</topology>
    </subcellularLocation>
</comment>
<evidence type="ECO:0000313" key="7">
    <source>
        <dbReference type="Proteomes" id="UP000003094"/>
    </source>
</evidence>
<dbReference type="PANTHER" id="PTHR30371:SF0">
    <property type="entry name" value="SEC-INDEPENDENT PROTEIN TRANSLOCASE PROTEIN TATC, CHLOROPLASTIC-RELATED"/>
    <property type="match status" value="1"/>
</dbReference>
<evidence type="ECO:0000313" key="6">
    <source>
        <dbReference type="EMBL" id="EFU39963.1"/>
    </source>
</evidence>
<dbReference type="InterPro" id="IPR002033">
    <property type="entry name" value="TatC"/>
</dbReference>
<feature type="transmembrane region" description="Helical" evidence="5">
    <location>
        <begin position="96"/>
        <end position="125"/>
    </location>
</feature>
<protein>
    <submittedName>
        <fullName evidence="6">Twin-arginine protein translocation pathway component TatAD</fullName>
    </submittedName>
</protein>
<sequence length="184" mass="21175">MFLKSRNLFLSMLKRLLLQSVCLSFPILIMQLFLFIKPAISKNITKGFIVFSIIVSILFFLGVLIGYYFLTPFLFSFFLGVTEDLSMNTMYNFSDYFQFVFMICLLTGLILEIPAFMVFLTHLGIISPTTIKKFRKFLYPIFCITAVVLTPPDFISDITAMILLISIFEIGLALCAFLENKRKN</sequence>
<dbReference type="PANTHER" id="PTHR30371">
    <property type="entry name" value="SEC-INDEPENDENT PROTEIN TRANSLOCASE PROTEIN TATC"/>
    <property type="match status" value="1"/>
</dbReference>
<evidence type="ECO:0000256" key="2">
    <source>
        <dbReference type="ARBA" id="ARBA00022692"/>
    </source>
</evidence>
<comment type="caution">
    <text evidence="6">The sequence shown here is derived from an EMBL/GenBank/DDBJ whole genome shotgun (WGS) entry which is preliminary data.</text>
</comment>
<dbReference type="EMBL" id="ADHJ01000037">
    <property type="protein sequence ID" value="EFU39963.1"/>
    <property type="molecule type" value="Genomic_DNA"/>
</dbReference>
<evidence type="ECO:0000256" key="4">
    <source>
        <dbReference type="ARBA" id="ARBA00023136"/>
    </source>
</evidence>
<accession>A0A2R9SRH9</accession>
<dbReference type="GO" id="GO:0033281">
    <property type="term" value="C:TAT protein transport complex"/>
    <property type="evidence" value="ECO:0007669"/>
    <property type="project" value="TreeGrafter"/>
</dbReference>
<dbReference type="GO" id="GO:0065002">
    <property type="term" value="P:intracellular protein transmembrane transport"/>
    <property type="evidence" value="ECO:0007669"/>
    <property type="project" value="TreeGrafter"/>
</dbReference>
<keyword evidence="2 5" id="KW-0812">Transmembrane</keyword>
<organism evidence="6 7">
    <name type="scientific">Paenibacillus vortex V453</name>
    <dbReference type="NCBI Taxonomy" id="715225"/>
    <lineage>
        <taxon>Bacteria</taxon>
        <taxon>Bacillati</taxon>
        <taxon>Bacillota</taxon>
        <taxon>Bacilli</taxon>
        <taxon>Bacillales</taxon>
        <taxon>Paenibacillaceae</taxon>
        <taxon>Paenibacillus</taxon>
    </lineage>
</organism>
<keyword evidence="3 5" id="KW-1133">Transmembrane helix</keyword>
<proteinExistence type="predicted"/>
<dbReference type="GO" id="GO:0043953">
    <property type="term" value="P:protein transport by the Tat complex"/>
    <property type="evidence" value="ECO:0007669"/>
    <property type="project" value="TreeGrafter"/>
</dbReference>
<dbReference type="Pfam" id="PF00902">
    <property type="entry name" value="TatC"/>
    <property type="match status" value="1"/>
</dbReference>
<evidence type="ECO:0000256" key="1">
    <source>
        <dbReference type="ARBA" id="ARBA00004141"/>
    </source>
</evidence>
<dbReference type="RefSeq" id="WP_006211165.1">
    <property type="nucleotide sequence ID" value="NZ_ADHJ01000037.1"/>
</dbReference>
<feature type="transmembrane region" description="Helical" evidence="5">
    <location>
        <begin position="160"/>
        <end position="178"/>
    </location>
</feature>
<dbReference type="AlphaFoldDB" id="A0A2R9SRH9"/>
<evidence type="ECO:0000256" key="3">
    <source>
        <dbReference type="ARBA" id="ARBA00022989"/>
    </source>
</evidence>
<reference evidence="6 7" key="1">
    <citation type="journal article" date="2010" name="BMC Genomics">
        <title>Genome sequence of the pattern forming Paenibacillus vortex bacterium reveals potential for thriving in complex environments.</title>
        <authorList>
            <person name="Sirota-Madi A."/>
            <person name="Olender T."/>
            <person name="Helman Y."/>
            <person name="Ingham C."/>
            <person name="Brainis I."/>
            <person name="Roth D."/>
            <person name="Hagi E."/>
            <person name="Brodsky L."/>
            <person name="Leshkowitz D."/>
            <person name="Galatenko V."/>
            <person name="Nikolaev V."/>
            <person name="Mugasimangalam R.C."/>
            <person name="Bransburg-Zabary S."/>
            <person name="Gutnick D.L."/>
            <person name="Lancet D."/>
            <person name="Ben-Jacob E."/>
        </authorList>
    </citation>
    <scope>NUCLEOTIDE SEQUENCE [LARGE SCALE GENOMIC DNA]</scope>
    <source>
        <strain evidence="6 7">V453</strain>
    </source>
</reference>
<evidence type="ECO:0000256" key="5">
    <source>
        <dbReference type="SAM" id="Phobius"/>
    </source>
</evidence>
<gene>
    <name evidence="6" type="ORF">PVOR_21829</name>
</gene>
<dbReference type="Proteomes" id="UP000003094">
    <property type="component" value="Unassembled WGS sequence"/>
</dbReference>
<dbReference type="GO" id="GO:0009977">
    <property type="term" value="F:proton motive force dependent protein transmembrane transporter activity"/>
    <property type="evidence" value="ECO:0007669"/>
    <property type="project" value="TreeGrafter"/>
</dbReference>
<feature type="transmembrane region" description="Helical" evidence="5">
    <location>
        <begin position="48"/>
        <end position="70"/>
    </location>
</feature>
<name>A0A2R9SRH9_9BACL</name>
<keyword evidence="4 5" id="KW-0472">Membrane</keyword>
<dbReference type="PRINTS" id="PR01840">
    <property type="entry name" value="TATCFAMILY"/>
</dbReference>
<feature type="transmembrane region" description="Helical" evidence="5">
    <location>
        <begin position="16"/>
        <end position="36"/>
    </location>
</feature>
<feature type="transmembrane region" description="Helical" evidence="5">
    <location>
        <begin position="137"/>
        <end position="154"/>
    </location>
</feature>
<dbReference type="KEGG" id="pvo:PVOR_21829"/>